<evidence type="ECO:0000256" key="4">
    <source>
        <dbReference type="ARBA" id="ARBA00022771"/>
    </source>
</evidence>
<dbReference type="Pfam" id="PF13639">
    <property type="entry name" value="zf-RING_2"/>
    <property type="match status" value="1"/>
</dbReference>
<dbReference type="Proteomes" id="UP000502823">
    <property type="component" value="Unassembled WGS sequence"/>
</dbReference>
<dbReference type="GO" id="GO:0016020">
    <property type="term" value="C:membrane"/>
    <property type="evidence" value="ECO:0007669"/>
    <property type="project" value="UniProtKB-SubCell"/>
</dbReference>
<evidence type="ECO:0000256" key="5">
    <source>
        <dbReference type="ARBA" id="ARBA00022833"/>
    </source>
</evidence>
<dbReference type="EMBL" id="BLKM01005036">
    <property type="protein sequence ID" value="GFG33175.1"/>
    <property type="molecule type" value="Genomic_DNA"/>
</dbReference>
<evidence type="ECO:0000256" key="10">
    <source>
        <dbReference type="SAM" id="Phobius"/>
    </source>
</evidence>
<evidence type="ECO:0000256" key="7">
    <source>
        <dbReference type="ARBA" id="ARBA00023136"/>
    </source>
</evidence>
<gene>
    <name evidence="12" type="ORF">Cfor_06759</name>
</gene>
<feature type="domain" description="RING-type" evidence="11">
    <location>
        <begin position="116"/>
        <end position="157"/>
    </location>
</feature>
<accession>A0A6L2PRZ6</accession>
<dbReference type="Gene3D" id="3.30.40.10">
    <property type="entry name" value="Zinc/RING finger domain, C3HC4 (zinc finger)"/>
    <property type="match status" value="1"/>
</dbReference>
<keyword evidence="4 8" id="KW-0863">Zinc-finger</keyword>
<feature type="non-terminal residue" evidence="12">
    <location>
        <position position="1"/>
    </location>
</feature>
<feature type="compositionally biased region" description="Low complexity" evidence="9">
    <location>
        <begin position="227"/>
        <end position="238"/>
    </location>
</feature>
<reference evidence="13" key="1">
    <citation type="submission" date="2020-01" db="EMBL/GenBank/DDBJ databases">
        <title>Draft genome sequence of the Termite Coptotermes fromosanus.</title>
        <authorList>
            <person name="Itakura S."/>
            <person name="Yosikawa Y."/>
            <person name="Umezawa K."/>
        </authorList>
    </citation>
    <scope>NUCLEOTIDE SEQUENCE [LARGE SCALE GENOMIC DNA]</scope>
</reference>
<dbReference type="PANTHER" id="PTHR46539">
    <property type="entry name" value="E3 UBIQUITIN-PROTEIN LIGASE ATL42"/>
    <property type="match status" value="1"/>
</dbReference>
<comment type="subcellular location">
    <subcellularLocation>
        <location evidence="1">Membrane</location>
    </subcellularLocation>
</comment>
<protein>
    <recommendedName>
        <fullName evidence="11">RING-type domain-containing protein</fullName>
    </recommendedName>
</protein>
<keyword evidence="6 10" id="KW-1133">Transmembrane helix</keyword>
<dbReference type="InParanoid" id="A0A6L2PRZ6"/>
<feature type="region of interest" description="Disordered" evidence="9">
    <location>
        <begin position="195"/>
        <end position="273"/>
    </location>
</feature>
<evidence type="ECO:0000256" key="8">
    <source>
        <dbReference type="PROSITE-ProRule" id="PRU00175"/>
    </source>
</evidence>
<dbReference type="SUPFAM" id="SSF57850">
    <property type="entry name" value="RING/U-box"/>
    <property type="match status" value="1"/>
</dbReference>
<dbReference type="GO" id="GO:0008270">
    <property type="term" value="F:zinc ion binding"/>
    <property type="evidence" value="ECO:0007669"/>
    <property type="project" value="UniProtKB-KW"/>
</dbReference>
<dbReference type="CDD" id="cd16668">
    <property type="entry name" value="RING-H2_RNF130-like"/>
    <property type="match status" value="1"/>
</dbReference>
<evidence type="ECO:0000313" key="13">
    <source>
        <dbReference type="Proteomes" id="UP000502823"/>
    </source>
</evidence>
<keyword evidence="2 10" id="KW-0812">Transmembrane</keyword>
<dbReference type="FunFam" id="3.30.40.10:FF:000009">
    <property type="entry name" value="E3 ubiquitin-protein ligase RNF130"/>
    <property type="match status" value="1"/>
</dbReference>
<evidence type="ECO:0000256" key="9">
    <source>
        <dbReference type="SAM" id="MobiDB-lite"/>
    </source>
</evidence>
<evidence type="ECO:0000256" key="1">
    <source>
        <dbReference type="ARBA" id="ARBA00004370"/>
    </source>
</evidence>
<feature type="compositionally biased region" description="Polar residues" evidence="9">
    <location>
        <begin position="256"/>
        <end position="270"/>
    </location>
</feature>
<comment type="caution">
    <text evidence="12">The sequence shown here is derived from an EMBL/GenBank/DDBJ whole genome shotgun (WGS) entry which is preliminary data.</text>
</comment>
<proteinExistence type="predicted"/>
<dbReference type="InterPro" id="IPR001841">
    <property type="entry name" value="Znf_RING"/>
</dbReference>
<dbReference type="SMART" id="SM00184">
    <property type="entry name" value="RING"/>
    <property type="match status" value="1"/>
</dbReference>
<keyword evidence="7 10" id="KW-0472">Membrane</keyword>
<dbReference type="OrthoDB" id="5357315at2759"/>
<evidence type="ECO:0000313" key="12">
    <source>
        <dbReference type="EMBL" id="GFG33175.1"/>
    </source>
</evidence>
<evidence type="ECO:0000256" key="3">
    <source>
        <dbReference type="ARBA" id="ARBA00022723"/>
    </source>
</evidence>
<sequence length="362" mass="40621">NISALLTYKTKGENWAKLVDAEVRVMANITVGNRCPKDNNNINRTSVLFVSISFIVLMIISLAWLAFYYVQRFRYVHAKDRLSRRLCSAAKKALSKIPTKNIKSEDKEIQGDGECCAVCIEPYKLSDVLRILPCRHEFHKLCIDPWLLEHRTCPMCKMDILKHYGFVFTGSQESILHMDIEDVATIDMGVNNETERLQQRSRSPLSQIRPVEHQTLGSVSPEFVGHSSRSSSPDDISPTLRSDRCSTGITSRPGESPSQIDTSTQYSTATAGAHHKPEKCRNCMLGISVPESTDNGSNKCDTSYRCHCEFSQTPTCDIEDCELESCESLSEQEQICDGMQLRLKLDMGTGNAAHYVKQGILQ</sequence>
<dbReference type="InterPro" id="IPR013083">
    <property type="entry name" value="Znf_RING/FYVE/PHD"/>
</dbReference>
<feature type="transmembrane region" description="Helical" evidence="10">
    <location>
        <begin position="47"/>
        <end position="70"/>
    </location>
</feature>
<organism evidence="12 13">
    <name type="scientific">Coptotermes formosanus</name>
    <name type="common">Formosan subterranean termite</name>
    <dbReference type="NCBI Taxonomy" id="36987"/>
    <lineage>
        <taxon>Eukaryota</taxon>
        <taxon>Metazoa</taxon>
        <taxon>Ecdysozoa</taxon>
        <taxon>Arthropoda</taxon>
        <taxon>Hexapoda</taxon>
        <taxon>Insecta</taxon>
        <taxon>Pterygota</taxon>
        <taxon>Neoptera</taxon>
        <taxon>Polyneoptera</taxon>
        <taxon>Dictyoptera</taxon>
        <taxon>Blattodea</taxon>
        <taxon>Blattoidea</taxon>
        <taxon>Termitoidae</taxon>
        <taxon>Rhinotermitidae</taxon>
        <taxon>Coptotermes</taxon>
    </lineage>
</organism>
<evidence type="ECO:0000256" key="6">
    <source>
        <dbReference type="ARBA" id="ARBA00022989"/>
    </source>
</evidence>
<dbReference type="PANTHER" id="PTHR46539:SF23">
    <property type="entry name" value="RING-TYPE DOMAIN-CONTAINING PROTEIN"/>
    <property type="match status" value="1"/>
</dbReference>
<evidence type="ECO:0000259" key="11">
    <source>
        <dbReference type="PROSITE" id="PS50089"/>
    </source>
</evidence>
<name>A0A6L2PRZ6_COPFO</name>
<dbReference type="PROSITE" id="PS50089">
    <property type="entry name" value="ZF_RING_2"/>
    <property type="match status" value="1"/>
</dbReference>
<keyword evidence="5" id="KW-0862">Zinc</keyword>
<keyword evidence="3" id="KW-0479">Metal-binding</keyword>
<keyword evidence="13" id="KW-1185">Reference proteome</keyword>
<evidence type="ECO:0000256" key="2">
    <source>
        <dbReference type="ARBA" id="ARBA00022692"/>
    </source>
</evidence>
<dbReference type="AlphaFoldDB" id="A0A6L2PRZ6"/>